<dbReference type="GO" id="GO:0016627">
    <property type="term" value="F:oxidoreductase activity, acting on the CH-CH group of donors"/>
    <property type="evidence" value="ECO:0007669"/>
    <property type="project" value="InterPro"/>
</dbReference>
<accession>A0AAU7XXF3</accession>
<reference evidence="1" key="1">
    <citation type="submission" date="2023-08" db="EMBL/GenBank/DDBJ databases">
        <title>Increased levels of nutrients transform a symbiont into a lethal pathobiont.</title>
        <authorList>
            <person name="Lachnit T."/>
            <person name="Ulrich L."/>
            <person name="Willmer F.M."/>
            <person name="Hasenbein T."/>
            <person name="Steiner L.X."/>
            <person name="Wolters M."/>
            <person name="Herbst E.M."/>
            <person name="Deines P."/>
        </authorList>
    </citation>
    <scope>NUCLEOTIDE SEQUENCE</scope>
    <source>
        <strain evidence="1">T3</strain>
    </source>
</reference>
<dbReference type="AlphaFoldDB" id="A0AAU7XXF3"/>
<dbReference type="InterPro" id="IPR009100">
    <property type="entry name" value="AcylCoA_DH/oxidase_NM_dom_sf"/>
</dbReference>
<sequence>MQGAPAVPAERLEGCLAEHPRPGADARELGHRLAALVAAGLDRLPLPGAGATLARWQALARVAARDLGLCKLYEGHTDALAILHELGADAPPAGSTWGVWAAEPPQARVRINARTSQQDVRLDGTKAWCSGATVLSHALLTGWNEEGRQQLVAVALDQPGVRVGEGGWNAVGMAATGSVAVHFEQARAHCIGAAGGYLERPGFWHGGAGIAACWFGAAQALGEALRRHCAKHDEPHALAHLGALDAHLHGAACALRECAAWIDRHPRADAEGQVRRLRALCESAAEAALLHVGHALGAAPYCLDPYLARLLADLPVYLRQSHAERDLAVLGRLAALAPQGSWMP</sequence>
<evidence type="ECO:0000313" key="1">
    <source>
        <dbReference type="EMBL" id="XBY61510.1"/>
    </source>
</evidence>
<gene>
    <name evidence="1" type="ORF">ABS648_16210</name>
</gene>
<protein>
    <submittedName>
        <fullName evidence="1">Acyl-CoA dehydrogenase</fullName>
    </submittedName>
</protein>
<dbReference type="EMBL" id="CP158373">
    <property type="protein sequence ID" value="XBY61510.1"/>
    <property type="molecule type" value="Genomic_DNA"/>
</dbReference>
<proteinExistence type="predicted"/>
<dbReference type="Gene3D" id="2.40.110.10">
    <property type="entry name" value="Butyryl-CoA Dehydrogenase, subunit A, domain 2"/>
    <property type="match status" value="1"/>
</dbReference>
<organism evidence="1">
    <name type="scientific">Pseudomonas solani</name>
    <dbReference type="NCBI Taxonomy" id="2731552"/>
    <lineage>
        <taxon>Bacteria</taxon>
        <taxon>Pseudomonadati</taxon>
        <taxon>Pseudomonadota</taxon>
        <taxon>Gammaproteobacteria</taxon>
        <taxon>Pseudomonadales</taxon>
        <taxon>Pseudomonadaceae</taxon>
        <taxon>Pseudomonas</taxon>
    </lineage>
</organism>
<name>A0AAU7XXF3_9PSED</name>
<dbReference type="SUPFAM" id="SSF56645">
    <property type="entry name" value="Acyl-CoA dehydrogenase NM domain-like"/>
    <property type="match status" value="1"/>
</dbReference>
<dbReference type="RefSeq" id="WP_350446195.1">
    <property type="nucleotide sequence ID" value="NZ_CP158373.1"/>
</dbReference>
<dbReference type="InterPro" id="IPR046373">
    <property type="entry name" value="Acyl-CoA_Oxase/DH_mid-dom_sf"/>
</dbReference>